<gene>
    <name evidence="2" type="ORF">CUD01_18420</name>
</gene>
<comment type="caution">
    <text evidence="2">The sequence shown here is derived from an EMBL/GenBank/DDBJ whole genome shotgun (WGS) entry which is preliminary data.</text>
</comment>
<evidence type="ECO:0000256" key="1">
    <source>
        <dbReference type="SAM" id="MobiDB-lite"/>
    </source>
</evidence>
<name>A0A4Y3KEG1_CELUD</name>
<evidence type="ECO:0000313" key="2">
    <source>
        <dbReference type="EMBL" id="GEA81398.1"/>
    </source>
</evidence>
<feature type="compositionally biased region" description="Basic and acidic residues" evidence="1">
    <location>
        <begin position="8"/>
        <end position="22"/>
    </location>
</feature>
<accession>A0A4Y3KEG1</accession>
<sequence length="61" mass="7067">MHAAAVPPHDREGECGPSERSRARARRRWINLHTDRTPEPSPDDEIEALLLELDRRVQGWI</sequence>
<dbReference type="EMBL" id="BJLP01000028">
    <property type="protein sequence ID" value="GEA81398.1"/>
    <property type="molecule type" value="Genomic_DNA"/>
</dbReference>
<reference evidence="2 3" key="1">
    <citation type="submission" date="2019-06" db="EMBL/GenBank/DDBJ databases">
        <title>Whole genome shotgun sequence of Cellulomonas uda NBRC 3747.</title>
        <authorList>
            <person name="Hosoyama A."/>
            <person name="Uohara A."/>
            <person name="Ohji S."/>
            <person name="Ichikawa N."/>
        </authorList>
    </citation>
    <scope>NUCLEOTIDE SEQUENCE [LARGE SCALE GENOMIC DNA]</scope>
    <source>
        <strain evidence="2 3">NBRC 3747</strain>
    </source>
</reference>
<organism evidence="2 3">
    <name type="scientific">Cellulomonas uda</name>
    <dbReference type="NCBI Taxonomy" id="1714"/>
    <lineage>
        <taxon>Bacteria</taxon>
        <taxon>Bacillati</taxon>
        <taxon>Actinomycetota</taxon>
        <taxon>Actinomycetes</taxon>
        <taxon>Micrococcales</taxon>
        <taxon>Cellulomonadaceae</taxon>
        <taxon>Cellulomonas</taxon>
    </lineage>
</organism>
<proteinExistence type="predicted"/>
<evidence type="ECO:0000313" key="3">
    <source>
        <dbReference type="Proteomes" id="UP000315842"/>
    </source>
</evidence>
<feature type="region of interest" description="Disordered" evidence="1">
    <location>
        <begin position="1"/>
        <end position="23"/>
    </location>
</feature>
<keyword evidence="3" id="KW-1185">Reference proteome</keyword>
<protein>
    <submittedName>
        <fullName evidence="2">Uncharacterized protein</fullName>
    </submittedName>
</protein>
<dbReference type="Proteomes" id="UP000315842">
    <property type="component" value="Unassembled WGS sequence"/>
</dbReference>
<dbReference type="AlphaFoldDB" id="A0A4Y3KEG1"/>